<dbReference type="OrthoDB" id="407275at2759"/>
<keyword evidence="7" id="KW-1185">Reference proteome</keyword>
<organism evidence="6 7">
    <name type="scientific">Cryphonectria parasitica (strain ATCC 38755 / EP155)</name>
    <dbReference type="NCBI Taxonomy" id="660469"/>
    <lineage>
        <taxon>Eukaryota</taxon>
        <taxon>Fungi</taxon>
        <taxon>Dikarya</taxon>
        <taxon>Ascomycota</taxon>
        <taxon>Pezizomycotina</taxon>
        <taxon>Sordariomycetes</taxon>
        <taxon>Sordariomycetidae</taxon>
        <taxon>Diaporthales</taxon>
        <taxon>Cryphonectriaceae</taxon>
        <taxon>Cryphonectria-Endothia species complex</taxon>
        <taxon>Cryphonectria</taxon>
    </lineage>
</organism>
<dbReference type="Pfam" id="PF01565">
    <property type="entry name" value="FAD_binding_4"/>
    <property type="match status" value="1"/>
</dbReference>
<gene>
    <name evidence="6" type="ORF">M406DRAFT_291570</name>
</gene>
<dbReference type="PROSITE" id="PS51387">
    <property type="entry name" value="FAD_PCMH"/>
    <property type="match status" value="1"/>
</dbReference>
<dbReference type="SUPFAM" id="SSF56176">
    <property type="entry name" value="FAD-binding/transporter-associated domain-like"/>
    <property type="match status" value="1"/>
</dbReference>
<dbReference type="InterPro" id="IPR036318">
    <property type="entry name" value="FAD-bd_PCMH-like_sf"/>
</dbReference>
<keyword evidence="3" id="KW-0274">FAD</keyword>
<dbReference type="GeneID" id="63836103"/>
<dbReference type="RefSeq" id="XP_040775441.1">
    <property type="nucleotide sequence ID" value="XM_040918974.1"/>
</dbReference>
<dbReference type="Gene3D" id="3.30.43.10">
    <property type="entry name" value="Uridine Diphospho-n-acetylenolpyruvylglucosamine Reductase, domain 2"/>
    <property type="match status" value="1"/>
</dbReference>
<feature type="domain" description="FAD-binding PCMH-type" evidence="5">
    <location>
        <begin position="39"/>
        <end position="205"/>
    </location>
</feature>
<dbReference type="InterPro" id="IPR016169">
    <property type="entry name" value="FAD-bd_PCMH_sub2"/>
</dbReference>
<dbReference type="EMBL" id="MU032348">
    <property type="protein sequence ID" value="KAF3764480.1"/>
    <property type="molecule type" value="Genomic_DNA"/>
</dbReference>
<dbReference type="InterPro" id="IPR016167">
    <property type="entry name" value="FAD-bd_PCMH_sub1"/>
</dbReference>
<dbReference type="PANTHER" id="PTHR42973:SF7">
    <property type="entry name" value="FAD-BINDING PCMH-TYPE DOMAIN-CONTAINING PROTEIN"/>
    <property type="match status" value="1"/>
</dbReference>
<evidence type="ECO:0000256" key="1">
    <source>
        <dbReference type="ARBA" id="ARBA00005466"/>
    </source>
</evidence>
<dbReference type="GO" id="GO:0071949">
    <property type="term" value="F:FAD binding"/>
    <property type="evidence" value="ECO:0007669"/>
    <property type="project" value="InterPro"/>
</dbReference>
<dbReference type="Proteomes" id="UP000803844">
    <property type="component" value="Unassembled WGS sequence"/>
</dbReference>
<keyword evidence="2" id="KW-0285">Flavoprotein</keyword>
<evidence type="ECO:0000256" key="4">
    <source>
        <dbReference type="ARBA" id="ARBA00023002"/>
    </source>
</evidence>
<comment type="similarity">
    <text evidence="1">Belongs to the oxygen-dependent FAD-linked oxidoreductase family.</text>
</comment>
<evidence type="ECO:0000259" key="5">
    <source>
        <dbReference type="PROSITE" id="PS51387"/>
    </source>
</evidence>
<evidence type="ECO:0000256" key="2">
    <source>
        <dbReference type="ARBA" id="ARBA00022630"/>
    </source>
</evidence>
<evidence type="ECO:0000313" key="7">
    <source>
        <dbReference type="Proteomes" id="UP000803844"/>
    </source>
</evidence>
<dbReference type="PANTHER" id="PTHR42973">
    <property type="entry name" value="BINDING OXIDOREDUCTASE, PUTATIVE (AFU_ORTHOLOGUE AFUA_1G17690)-RELATED"/>
    <property type="match status" value="1"/>
</dbReference>
<evidence type="ECO:0000313" key="6">
    <source>
        <dbReference type="EMBL" id="KAF3764480.1"/>
    </source>
</evidence>
<evidence type="ECO:0000256" key="3">
    <source>
        <dbReference type="ARBA" id="ARBA00022827"/>
    </source>
</evidence>
<protein>
    <submittedName>
        <fullName evidence="6">FAD-binding domain-containing protein</fullName>
    </submittedName>
</protein>
<dbReference type="AlphaFoldDB" id="A0A9P5CP03"/>
<dbReference type="Gene3D" id="3.40.462.20">
    <property type="match status" value="1"/>
</dbReference>
<dbReference type="InterPro" id="IPR006094">
    <property type="entry name" value="Oxid_FAD_bind_N"/>
</dbReference>
<sequence length="451" mass="48383">MPSQITETITFLRSQNPGIQLHTAESPAFADFCNTYIKSAAQPSAVARPRSIEDVQAVIKACTEHGADFNIRAGGHNAAGRTLVDGALLIDMRELAHVEVSRDKKTAKVAGGALAGNVMNKLGEQGLVTPIGTMGSVGYVGWCVPGGYGAFSALYGLGCDQILGAKLVDYRGELVEADEALLKGIRGAGLIFGAIVELTVKVYPLKEMLSATFIFESSDMEATWARLTTGLDSSDHPPELKLQTFSTDFPGMGPALACVVTWVSDDHRLGREWIDKVAAAGGKCLVSHTEAKTPTAYAVDNEKLVVWGVHGRSYTLNLRKWTPASVAVLAEFSRSVARGGMIAVHALSRARESDQSVFGAREDHLVIEIIATSPDPTLRREVDAWGVGCLKALREADPANVLDSAYISLLDEGDLATEKIYGEHLPAIVELKRKYDPANVFKHSSPKIPVE</sequence>
<keyword evidence="4" id="KW-0560">Oxidoreductase</keyword>
<proteinExistence type="inferred from homology"/>
<reference evidence="6" key="1">
    <citation type="journal article" date="2020" name="Phytopathology">
        <title>Genome sequence of the chestnut blight fungus Cryphonectria parasitica EP155: A fundamental resource for an archetypical invasive plant pathogen.</title>
        <authorList>
            <person name="Crouch J.A."/>
            <person name="Dawe A."/>
            <person name="Aerts A."/>
            <person name="Barry K."/>
            <person name="Churchill A.C.L."/>
            <person name="Grimwood J."/>
            <person name="Hillman B."/>
            <person name="Milgroom M.G."/>
            <person name="Pangilinan J."/>
            <person name="Smith M."/>
            <person name="Salamov A."/>
            <person name="Schmutz J."/>
            <person name="Yadav J."/>
            <person name="Grigoriev I.V."/>
            <person name="Nuss D."/>
        </authorList>
    </citation>
    <scope>NUCLEOTIDE SEQUENCE</scope>
    <source>
        <strain evidence="6">EP155</strain>
    </source>
</reference>
<accession>A0A9P5CP03</accession>
<dbReference type="InterPro" id="IPR016166">
    <property type="entry name" value="FAD-bd_PCMH"/>
</dbReference>
<dbReference type="GO" id="GO:0016491">
    <property type="term" value="F:oxidoreductase activity"/>
    <property type="evidence" value="ECO:0007669"/>
    <property type="project" value="UniProtKB-KW"/>
</dbReference>
<comment type="caution">
    <text evidence="6">The sequence shown here is derived from an EMBL/GenBank/DDBJ whole genome shotgun (WGS) entry which is preliminary data.</text>
</comment>
<dbReference type="Gene3D" id="3.30.465.10">
    <property type="match status" value="1"/>
</dbReference>
<dbReference type="InterPro" id="IPR050416">
    <property type="entry name" value="FAD-linked_Oxidoreductase"/>
</dbReference>
<name>A0A9P5CP03_CRYP1</name>